<dbReference type="Proteomes" id="UP000308600">
    <property type="component" value="Unassembled WGS sequence"/>
</dbReference>
<evidence type="ECO:0000313" key="2">
    <source>
        <dbReference type="Proteomes" id="UP000308600"/>
    </source>
</evidence>
<dbReference type="EMBL" id="ML208473">
    <property type="protein sequence ID" value="TFK64476.1"/>
    <property type="molecule type" value="Genomic_DNA"/>
</dbReference>
<reference evidence="1 2" key="1">
    <citation type="journal article" date="2019" name="Nat. Ecol. Evol.">
        <title>Megaphylogeny resolves global patterns of mushroom evolution.</title>
        <authorList>
            <person name="Varga T."/>
            <person name="Krizsan K."/>
            <person name="Foldi C."/>
            <person name="Dima B."/>
            <person name="Sanchez-Garcia M."/>
            <person name="Sanchez-Ramirez S."/>
            <person name="Szollosi G.J."/>
            <person name="Szarkandi J.G."/>
            <person name="Papp V."/>
            <person name="Albert L."/>
            <person name="Andreopoulos W."/>
            <person name="Angelini C."/>
            <person name="Antonin V."/>
            <person name="Barry K.W."/>
            <person name="Bougher N.L."/>
            <person name="Buchanan P."/>
            <person name="Buyck B."/>
            <person name="Bense V."/>
            <person name="Catcheside P."/>
            <person name="Chovatia M."/>
            <person name="Cooper J."/>
            <person name="Damon W."/>
            <person name="Desjardin D."/>
            <person name="Finy P."/>
            <person name="Geml J."/>
            <person name="Haridas S."/>
            <person name="Hughes K."/>
            <person name="Justo A."/>
            <person name="Karasinski D."/>
            <person name="Kautmanova I."/>
            <person name="Kiss B."/>
            <person name="Kocsube S."/>
            <person name="Kotiranta H."/>
            <person name="LaButti K.M."/>
            <person name="Lechner B.E."/>
            <person name="Liimatainen K."/>
            <person name="Lipzen A."/>
            <person name="Lukacs Z."/>
            <person name="Mihaltcheva S."/>
            <person name="Morgado L.N."/>
            <person name="Niskanen T."/>
            <person name="Noordeloos M.E."/>
            <person name="Ohm R.A."/>
            <person name="Ortiz-Santana B."/>
            <person name="Ovrebo C."/>
            <person name="Racz N."/>
            <person name="Riley R."/>
            <person name="Savchenko A."/>
            <person name="Shiryaev A."/>
            <person name="Soop K."/>
            <person name="Spirin V."/>
            <person name="Szebenyi C."/>
            <person name="Tomsovsky M."/>
            <person name="Tulloss R.E."/>
            <person name="Uehling J."/>
            <person name="Grigoriev I.V."/>
            <person name="Vagvolgyi C."/>
            <person name="Papp T."/>
            <person name="Martin F.M."/>
            <person name="Miettinen O."/>
            <person name="Hibbett D.S."/>
            <person name="Nagy L.G."/>
        </authorList>
    </citation>
    <scope>NUCLEOTIDE SEQUENCE [LARGE SCALE GENOMIC DNA]</scope>
    <source>
        <strain evidence="1 2">NL-1719</strain>
    </source>
</reference>
<keyword evidence="2" id="KW-1185">Reference proteome</keyword>
<gene>
    <name evidence="1" type="ORF">BDN72DRAFT_264384</name>
</gene>
<accession>A0ACD3AFL3</accession>
<name>A0ACD3AFL3_9AGAR</name>
<sequence>MSLSRYSSPVLRQSVILHPVQTVRLYSWLLYATDGEPSHFPCPHSGTVYIYISTVGQVELAKTWAIRCYLPSLILILDGHNISSSEAQELLGLLQGPSRSPRQIDVIGLGYIARHAIMEFMLQRNHPALEELVLRDCGNALPSLPTASTSLRRIYIHTAPETWRHSLPPSQLTVLWLTSMIHANALVAFLVNCPNLESLYVHIAESGLRPNPESQALKDATLPQLTYFGLENDYLVGGEPSRDLLQGFSFPSLRVAEYSVRRQSQASSLWPGFARILKLVGRLTLQFRVSFPSQDSFFYLLKHAPSLTELTISTNARFMSDTITSLASTDVMLPSLQTLYLDGSCKLTKWLSFQPQLAEFALAYPSSKPSLTRLVIQYRYSDPVNTEDL</sequence>
<proteinExistence type="predicted"/>
<evidence type="ECO:0000313" key="1">
    <source>
        <dbReference type="EMBL" id="TFK64476.1"/>
    </source>
</evidence>
<organism evidence="1 2">
    <name type="scientific">Pluteus cervinus</name>
    <dbReference type="NCBI Taxonomy" id="181527"/>
    <lineage>
        <taxon>Eukaryota</taxon>
        <taxon>Fungi</taxon>
        <taxon>Dikarya</taxon>
        <taxon>Basidiomycota</taxon>
        <taxon>Agaricomycotina</taxon>
        <taxon>Agaricomycetes</taxon>
        <taxon>Agaricomycetidae</taxon>
        <taxon>Agaricales</taxon>
        <taxon>Pluteineae</taxon>
        <taxon>Pluteaceae</taxon>
        <taxon>Pluteus</taxon>
    </lineage>
</organism>
<protein>
    <submittedName>
        <fullName evidence="1">Uncharacterized protein</fullName>
    </submittedName>
</protein>